<dbReference type="InterPro" id="IPR013762">
    <property type="entry name" value="Integrase-like_cat_sf"/>
</dbReference>
<gene>
    <name evidence="5" type="ORF">DIS07_03420</name>
</gene>
<dbReference type="Proteomes" id="UP000245670">
    <property type="component" value="Unassembled WGS sequence"/>
</dbReference>
<dbReference type="SUPFAM" id="SSF56349">
    <property type="entry name" value="DNA breaking-rejoining enzymes"/>
    <property type="match status" value="1"/>
</dbReference>
<evidence type="ECO:0000256" key="1">
    <source>
        <dbReference type="ARBA" id="ARBA00008857"/>
    </source>
</evidence>
<proteinExistence type="inferred from homology"/>
<protein>
    <submittedName>
        <fullName evidence="5">Recombinase</fullName>
    </submittedName>
</protein>
<keyword evidence="3" id="KW-0233">DNA recombination</keyword>
<dbReference type="InterPro" id="IPR010998">
    <property type="entry name" value="Integrase_recombinase_N"/>
</dbReference>
<dbReference type="PANTHER" id="PTHR30349">
    <property type="entry name" value="PHAGE INTEGRASE-RELATED"/>
    <property type="match status" value="1"/>
</dbReference>
<organism evidence="5 6">
    <name type="scientific">Polaribacter aquimarinus</name>
    <dbReference type="NCBI Taxonomy" id="2100726"/>
    <lineage>
        <taxon>Bacteria</taxon>
        <taxon>Pseudomonadati</taxon>
        <taxon>Bacteroidota</taxon>
        <taxon>Flavobacteriia</taxon>
        <taxon>Flavobacteriales</taxon>
        <taxon>Flavobacteriaceae</taxon>
    </lineage>
</organism>
<dbReference type="InterPro" id="IPR050090">
    <property type="entry name" value="Tyrosine_recombinase_XerCD"/>
</dbReference>
<evidence type="ECO:0000259" key="4">
    <source>
        <dbReference type="PROSITE" id="PS51898"/>
    </source>
</evidence>
<accession>A0A2U2JF63</accession>
<reference evidence="5 6" key="1">
    <citation type="submission" date="2018-05" db="EMBL/GenBank/DDBJ databases">
        <title>Polaribacter aquimarinus sp. nov., isolated from sediment in a sediment of sea.</title>
        <authorList>
            <person name="Lu D."/>
        </authorList>
    </citation>
    <scope>NUCLEOTIDE SEQUENCE [LARGE SCALE GENOMIC DNA]</scope>
    <source>
        <strain evidence="5 6">ZY113</strain>
    </source>
</reference>
<dbReference type="Pfam" id="PF00589">
    <property type="entry name" value="Phage_integrase"/>
    <property type="match status" value="1"/>
</dbReference>
<dbReference type="InterPro" id="IPR002104">
    <property type="entry name" value="Integrase_catalytic"/>
</dbReference>
<name>A0A2U2JF63_9FLAO</name>
<dbReference type="Gene3D" id="1.10.150.130">
    <property type="match status" value="1"/>
</dbReference>
<dbReference type="OrthoDB" id="9801717at2"/>
<dbReference type="GO" id="GO:0015074">
    <property type="term" value="P:DNA integration"/>
    <property type="evidence" value="ECO:0007669"/>
    <property type="project" value="InterPro"/>
</dbReference>
<sequence>MKSITLLRNTHKGINVITIHFPFSEEVKNHLNILPEVFWSKTLKCFYIEDSLYNRSLLYKHIRLKNWFVNYNKLKKRLTPHLEENYKLELPILSNKLTIELSEFKKWLQQKRLSANTVNTYVEVTSFFLRYGLLKKIENYSIKLIEQFNYDFIFRANKSVSYQNQCINGIKKFLLFKGVEVDLLNIERPKKEKQLPAVLSTEEIKTIFNNLTNLKHKTLLSLLYSGGLRIGEALNLKINDIDSKRMLIHIRQAKGKKDRYTLLSYSFLKLVREYYLAYKPKVFLFEGQNGKKYSNSSAQAVLKKSLKNTRISKKVTLHTLRHTFATHLLENGTDIRYIQELLGHNSPKTTMIYTHVSKTSLKNIKNPFDEL</sequence>
<keyword evidence="6" id="KW-1185">Reference proteome</keyword>
<dbReference type="Gene3D" id="1.10.443.10">
    <property type="entry name" value="Intergrase catalytic core"/>
    <property type="match status" value="1"/>
</dbReference>
<feature type="domain" description="Tyr recombinase" evidence="4">
    <location>
        <begin position="194"/>
        <end position="366"/>
    </location>
</feature>
<evidence type="ECO:0000256" key="3">
    <source>
        <dbReference type="ARBA" id="ARBA00023172"/>
    </source>
</evidence>
<dbReference type="AlphaFoldDB" id="A0A2U2JF63"/>
<dbReference type="PROSITE" id="PS51898">
    <property type="entry name" value="TYR_RECOMBINASE"/>
    <property type="match status" value="1"/>
</dbReference>
<dbReference type="RefSeq" id="WP_109403808.1">
    <property type="nucleotide sequence ID" value="NZ_QFFG01000001.1"/>
</dbReference>
<dbReference type="GO" id="GO:0003677">
    <property type="term" value="F:DNA binding"/>
    <property type="evidence" value="ECO:0007669"/>
    <property type="project" value="UniProtKB-KW"/>
</dbReference>
<dbReference type="InterPro" id="IPR011010">
    <property type="entry name" value="DNA_brk_join_enz"/>
</dbReference>
<keyword evidence="2" id="KW-0238">DNA-binding</keyword>
<evidence type="ECO:0000256" key="2">
    <source>
        <dbReference type="ARBA" id="ARBA00023125"/>
    </source>
</evidence>
<comment type="similarity">
    <text evidence="1">Belongs to the 'phage' integrase family.</text>
</comment>
<comment type="caution">
    <text evidence="5">The sequence shown here is derived from an EMBL/GenBank/DDBJ whole genome shotgun (WGS) entry which is preliminary data.</text>
</comment>
<evidence type="ECO:0000313" key="6">
    <source>
        <dbReference type="Proteomes" id="UP000245670"/>
    </source>
</evidence>
<dbReference type="PANTHER" id="PTHR30349:SF41">
    <property type="entry name" value="INTEGRASE_RECOMBINASE PROTEIN MJ0367-RELATED"/>
    <property type="match status" value="1"/>
</dbReference>
<dbReference type="GO" id="GO:0006310">
    <property type="term" value="P:DNA recombination"/>
    <property type="evidence" value="ECO:0007669"/>
    <property type="project" value="UniProtKB-KW"/>
</dbReference>
<evidence type="ECO:0000313" key="5">
    <source>
        <dbReference type="EMBL" id="PWG06901.1"/>
    </source>
</evidence>
<dbReference type="EMBL" id="QFFG01000001">
    <property type="protein sequence ID" value="PWG06901.1"/>
    <property type="molecule type" value="Genomic_DNA"/>
</dbReference>